<keyword evidence="1" id="KW-0732">Signal</keyword>
<protein>
    <recommendedName>
        <fullName evidence="4">DUF4382 domain-containing protein</fullName>
    </recommendedName>
</protein>
<dbReference type="Proteomes" id="UP001139226">
    <property type="component" value="Unassembled WGS sequence"/>
</dbReference>
<organism evidence="2 3">
    <name type="scientific">Christiangramia lutea</name>
    <dbReference type="NCBI Taxonomy" id="1607951"/>
    <lineage>
        <taxon>Bacteria</taxon>
        <taxon>Pseudomonadati</taxon>
        <taxon>Bacteroidota</taxon>
        <taxon>Flavobacteriia</taxon>
        <taxon>Flavobacteriales</taxon>
        <taxon>Flavobacteriaceae</taxon>
        <taxon>Christiangramia</taxon>
    </lineage>
</organism>
<proteinExistence type="predicted"/>
<keyword evidence="3" id="KW-1185">Reference proteome</keyword>
<dbReference type="AlphaFoldDB" id="A0A9X1V0T3"/>
<reference evidence="2" key="1">
    <citation type="submission" date="2022-03" db="EMBL/GenBank/DDBJ databases">
        <title>Gramella crocea sp. nov., isolated from activated sludge of a seafood processing plant.</title>
        <authorList>
            <person name="Zhang X."/>
        </authorList>
    </citation>
    <scope>NUCLEOTIDE SEQUENCE</scope>
    <source>
        <strain evidence="2">YJ019</strain>
    </source>
</reference>
<dbReference type="RefSeq" id="WP_240712193.1">
    <property type="nucleotide sequence ID" value="NZ_JAKVTV010000001.1"/>
</dbReference>
<feature type="signal peptide" evidence="1">
    <location>
        <begin position="1"/>
        <end position="24"/>
    </location>
</feature>
<feature type="chain" id="PRO_5040908943" description="DUF4382 domain-containing protein" evidence="1">
    <location>
        <begin position="25"/>
        <end position="312"/>
    </location>
</feature>
<dbReference type="PROSITE" id="PS51257">
    <property type="entry name" value="PROKAR_LIPOPROTEIN"/>
    <property type="match status" value="1"/>
</dbReference>
<sequence length="312" mass="35452">MMKNFQLRLLCFLFSALLISACSGEDNNAIETNQTEELVNLSLNISLMDLNRGQVTKQENGEFPECIVATPYYVEICIMQDDVEVVGKMDDPFRIDLAPNQMFTQNVPEMELPAGSYTLEYCSVYAEDGTILCLAPRIDSPMALLSDAPMPMAINLIAGTKPFPDVPVFCIEDREVNEFGYLLFDIEPTIVRNFCFFANYCSDSGRHYPARYSVEISVEGEIIYNDIVSNTGEYEEGKYFADPVCLELPVKLDYEEAEAYINYKLTLLPWDDVYEIDEEIEISGSLSRADIEEHLGEDGNIEYEHIFFNCQD</sequence>
<name>A0A9X1V0T3_9FLAO</name>
<evidence type="ECO:0000313" key="2">
    <source>
        <dbReference type="EMBL" id="MCH4822075.1"/>
    </source>
</evidence>
<evidence type="ECO:0000256" key="1">
    <source>
        <dbReference type="SAM" id="SignalP"/>
    </source>
</evidence>
<comment type="caution">
    <text evidence="2">The sequence shown here is derived from an EMBL/GenBank/DDBJ whole genome shotgun (WGS) entry which is preliminary data.</text>
</comment>
<accession>A0A9X1V0T3</accession>
<evidence type="ECO:0008006" key="4">
    <source>
        <dbReference type="Google" id="ProtNLM"/>
    </source>
</evidence>
<dbReference type="EMBL" id="JAKVTV010000001">
    <property type="protein sequence ID" value="MCH4822075.1"/>
    <property type="molecule type" value="Genomic_DNA"/>
</dbReference>
<evidence type="ECO:0000313" key="3">
    <source>
        <dbReference type="Proteomes" id="UP001139226"/>
    </source>
</evidence>
<gene>
    <name evidence="2" type="ORF">ML462_02730</name>
</gene>